<reference evidence="1" key="1">
    <citation type="submission" date="2023-07" db="EMBL/GenBank/DDBJ databases">
        <title>Comparative genomics of wheat-associated soil bacteria to identify genetic determinants of phenazine resistance.</title>
        <authorList>
            <person name="Mouncey N."/>
        </authorList>
    </citation>
    <scope>NUCLEOTIDE SEQUENCE</scope>
    <source>
        <strain evidence="1">V4I22</strain>
    </source>
</reference>
<protein>
    <recommendedName>
        <fullName evidence="3">C2H2-type domain-containing protein</fullName>
    </recommendedName>
</protein>
<sequence>MEDLWGNPLYLKGIAIEGQDLIEIGYEFRECQLCGVPVSEEMQPTHERYHACQDLPPTE</sequence>
<evidence type="ECO:0000313" key="1">
    <source>
        <dbReference type="EMBL" id="MDQ0907795.1"/>
    </source>
</evidence>
<organism evidence="1 2">
    <name type="scientific">Streptomyces canus</name>
    <dbReference type="NCBI Taxonomy" id="58343"/>
    <lineage>
        <taxon>Bacteria</taxon>
        <taxon>Bacillati</taxon>
        <taxon>Actinomycetota</taxon>
        <taxon>Actinomycetes</taxon>
        <taxon>Kitasatosporales</taxon>
        <taxon>Streptomycetaceae</taxon>
        <taxon>Streptomyces</taxon>
        <taxon>Streptomyces aurantiacus group</taxon>
    </lineage>
</organism>
<dbReference type="EMBL" id="JAUSZV010000005">
    <property type="protein sequence ID" value="MDQ0907795.1"/>
    <property type="molecule type" value="Genomic_DNA"/>
</dbReference>
<evidence type="ECO:0008006" key="3">
    <source>
        <dbReference type="Google" id="ProtNLM"/>
    </source>
</evidence>
<comment type="caution">
    <text evidence="1">The sequence shown here is derived from an EMBL/GenBank/DDBJ whole genome shotgun (WGS) entry which is preliminary data.</text>
</comment>
<evidence type="ECO:0000313" key="2">
    <source>
        <dbReference type="Proteomes" id="UP001234216"/>
    </source>
</evidence>
<name>A0AAW8FFF6_9ACTN</name>
<proteinExistence type="predicted"/>
<accession>A0AAW8FFF6</accession>
<gene>
    <name evidence="1" type="ORF">QFZ22_003780</name>
</gene>
<dbReference type="AlphaFoldDB" id="A0AAW8FFF6"/>
<dbReference type="Proteomes" id="UP001234216">
    <property type="component" value="Unassembled WGS sequence"/>
</dbReference>